<feature type="compositionally biased region" description="Gly residues" evidence="1">
    <location>
        <begin position="470"/>
        <end position="489"/>
    </location>
</feature>
<organism evidence="2 3">
    <name type="scientific">Coccomyxa subellipsoidea (strain C-169)</name>
    <name type="common">Green microalga</name>
    <dbReference type="NCBI Taxonomy" id="574566"/>
    <lineage>
        <taxon>Eukaryota</taxon>
        <taxon>Viridiplantae</taxon>
        <taxon>Chlorophyta</taxon>
        <taxon>core chlorophytes</taxon>
        <taxon>Trebouxiophyceae</taxon>
        <taxon>Trebouxiophyceae incertae sedis</taxon>
        <taxon>Coccomyxaceae</taxon>
        <taxon>Coccomyxa</taxon>
        <taxon>Coccomyxa subellipsoidea</taxon>
    </lineage>
</organism>
<feature type="region of interest" description="Disordered" evidence="1">
    <location>
        <begin position="517"/>
        <end position="668"/>
    </location>
</feature>
<dbReference type="KEGG" id="csl:COCSUDRAFT_67987"/>
<dbReference type="Proteomes" id="UP000007264">
    <property type="component" value="Unassembled WGS sequence"/>
</dbReference>
<dbReference type="GeneID" id="17037081"/>
<feature type="region of interest" description="Disordered" evidence="1">
    <location>
        <begin position="747"/>
        <end position="767"/>
    </location>
</feature>
<proteinExistence type="predicted"/>
<dbReference type="InterPro" id="IPR044194">
    <property type="entry name" value="BLISTER"/>
</dbReference>
<sequence>MSKAQNKKDLAEAGRRKLEAFRKQKAEGKSKAPKGAPPDIAPAADSPSPRKALPKQPPPPPHQGSGALAPQSNVDLADTRAVRQRSGSKDEEPQQEGPSGRGPGASSQSIPFSLSSPDVGQQNADTALGKASIAPPATSSSAAAAAATGSHAYAPAASTSTLQQTRPPRAARGLLFGALPTPPPLPLPPPPPQFNFRASQPPPVSAPTKDSPQGDRGREESTQSSSSSSSDSKQLRELPAAEARAKPASAEEHSQEKTVQRSSAQLERDPFGSLFRAPDRPQQSPPQPSSSRSGQTAPAGPSGLDSPPPGASALQPSATSAEGASPQREHQGDTPASAGMVTAVASAESGPLSESIAIRAANGYAALSDGYLSPSRLEEATPSPGRQPEPDQVEVLPVSRSAGLNRLDSASPAPSGRTSEAAAPASPRLRPLQGPSSSNGYSALSDGYIGRSPGGNEKADSNGNHSNGGLKPGEGGWLGDRGSPYGAGAGTSAAKQAAQTGKAGSSFADLFDAVLSDNKGSRKPHSFSPSRGTGSNAAAVAQEPPPPPQHATSGSADTHTPSAPAWQQHTASAATSWPRTSGPPPPQLQPSASVSDEIAPLGRRAPGDADTDTGSRLAEGALDVSGPASAPRANGGTSGFDPWARPSPPPSSGEPRSVGPGSNDGGRARFAALQQHIDELTREKYEMLRGMAGQRKVTESLEDENQKIADDFNRQAGQVGALGKQVEQLRAEVDAQRMALAAIAAERDAARSSAADSSQRLEARPYS</sequence>
<dbReference type="AlphaFoldDB" id="I0YL82"/>
<feature type="region of interest" description="Disordered" evidence="1">
    <location>
        <begin position="1"/>
        <end position="352"/>
    </location>
</feature>
<comment type="caution">
    <text evidence="2">The sequence shown here is derived from an EMBL/GenBank/DDBJ whole genome shotgun (WGS) entry which is preliminary data.</text>
</comment>
<feature type="compositionally biased region" description="Basic and acidic residues" evidence="1">
    <location>
        <begin position="212"/>
        <end position="221"/>
    </location>
</feature>
<feature type="compositionally biased region" description="Basic and acidic residues" evidence="1">
    <location>
        <begin position="243"/>
        <end position="259"/>
    </location>
</feature>
<feature type="compositionally biased region" description="Low complexity" evidence="1">
    <location>
        <begin position="421"/>
        <end position="432"/>
    </location>
</feature>
<accession>I0YL82</accession>
<feature type="compositionally biased region" description="Low complexity" evidence="1">
    <location>
        <begin position="222"/>
        <end position="242"/>
    </location>
</feature>
<gene>
    <name evidence="2" type="ORF">COCSUDRAFT_67987</name>
</gene>
<dbReference type="RefSeq" id="XP_005643695.1">
    <property type="nucleotide sequence ID" value="XM_005643638.1"/>
</dbReference>
<feature type="compositionally biased region" description="Low complexity" evidence="1">
    <location>
        <begin position="131"/>
        <end position="158"/>
    </location>
</feature>
<reference evidence="2 3" key="1">
    <citation type="journal article" date="2012" name="Genome Biol.">
        <title>The genome of the polar eukaryotic microalga coccomyxa subellipsoidea reveals traits of cold adaptation.</title>
        <authorList>
            <person name="Blanc G."/>
            <person name="Agarkova I."/>
            <person name="Grimwood J."/>
            <person name="Kuo A."/>
            <person name="Brueggeman A."/>
            <person name="Dunigan D."/>
            <person name="Gurnon J."/>
            <person name="Ladunga I."/>
            <person name="Lindquist E."/>
            <person name="Lucas S."/>
            <person name="Pangilinan J."/>
            <person name="Proschold T."/>
            <person name="Salamov A."/>
            <person name="Schmutz J."/>
            <person name="Weeks D."/>
            <person name="Yamada T."/>
            <person name="Claverie J.M."/>
            <person name="Grigoriev I."/>
            <person name="Van Etten J."/>
            <person name="Lomsadze A."/>
            <person name="Borodovsky M."/>
        </authorList>
    </citation>
    <scope>NUCLEOTIDE SEQUENCE [LARGE SCALE GENOMIC DNA]</scope>
    <source>
        <strain evidence="2 3">C-169</strain>
    </source>
</reference>
<feature type="compositionally biased region" description="Pro residues" evidence="1">
    <location>
        <begin position="180"/>
        <end position="193"/>
    </location>
</feature>
<feature type="region of interest" description="Disordered" evidence="1">
    <location>
        <begin position="374"/>
        <end position="504"/>
    </location>
</feature>
<feature type="compositionally biased region" description="Polar residues" evidence="1">
    <location>
        <begin position="527"/>
        <end position="536"/>
    </location>
</feature>
<feature type="compositionally biased region" description="Basic and acidic residues" evidence="1">
    <location>
        <begin position="1"/>
        <end position="30"/>
    </location>
</feature>
<feature type="compositionally biased region" description="Low complexity" evidence="1">
    <location>
        <begin position="106"/>
        <end position="116"/>
    </location>
</feature>
<dbReference type="PANTHER" id="PTHR47490">
    <property type="entry name" value="PROTEIN BLISTER"/>
    <property type="match status" value="1"/>
</dbReference>
<evidence type="ECO:0000256" key="1">
    <source>
        <dbReference type="SAM" id="MobiDB-lite"/>
    </source>
</evidence>
<feature type="compositionally biased region" description="Polar residues" evidence="1">
    <location>
        <begin position="552"/>
        <end position="579"/>
    </location>
</feature>
<feature type="compositionally biased region" description="Low complexity" evidence="1">
    <location>
        <begin position="490"/>
        <end position="504"/>
    </location>
</feature>
<name>I0YL82_COCSC</name>
<dbReference type="OrthoDB" id="552182at2759"/>
<protein>
    <submittedName>
        <fullName evidence="2">Uncharacterized protein</fullName>
    </submittedName>
</protein>
<dbReference type="PANTHER" id="PTHR47490:SF2">
    <property type="entry name" value="PROTEIN BLISTER"/>
    <property type="match status" value="1"/>
</dbReference>
<dbReference type="EMBL" id="AGSI01000020">
    <property type="protein sequence ID" value="EIE19151.1"/>
    <property type="molecule type" value="Genomic_DNA"/>
</dbReference>
<feature type="compositionally biased region" description="Basic and acidic residues" evidence="1">
    <location>
        <begin position="77"/>
        <end position="92"/>
    </location>
</feature>
<evidence type="ECO:0000313" key="3">
    <source>
        <dbReference type="Proteomes" id="UP000007264"/>
    </source>
</evidence>
<feature type="compositionally biased region" description="Low complexity" evidence="1">
    <location>
        <begin position="41"/>
        <end position="51"/>
    </location>
</feature>
<keyword evidence="3" id="KW-1185">Reference proteome</keyword>
<evidence type="ECO:0000313" key="2">
    <source>
        <dbReference type="EMBL" id="EIE19151.1"/>
    </source>
</evidence>
<dbReference type="GO" id="GO:0040008">
    <property type="term" value="P:regulation of growth"/>
    <property type="evidence" value="ECO:0007669"/>
    <property type="project" value="InterPro"/>
</dbReference>